<comment type="caution">
    <text evidence="7">The sequence shown here is derived from an EMBL/GenBank/DDBJ whole genome shotgun (WGS) entry which is preliminary data.</text>
</comment>
<evidence type="ECO:0000256" key="4">
    <source>
        <dbReference type="ARBA" id="ARBA00023136"/>
    </source>
</evidence>
<dbReference type="Pfam" id="PF01699">
    <property type="entry name" value="Na_Ca_ex"/>
    <property type="match status" value="2"/>
</dbReference>
<protein>
    <submittedName>
        <fullName evidence="7">Calcium/sodium antiporter</fullName>
    </submittedName>
</protein>
<feature type="transmembrane region" description="Helical" evidence="5">
    <location>
        <begin position="36"/>
        <end position="63"/>
    </location>
</feature>
<comment type="subcellular location">
    <subcellularLocation>
        <location evidence="1">Membrane</location>
        <topology evidence="1">Multi-pass membrane protein</topology>
    </subcellularLocation>
</comment>
<feature type="domain" description="Sodium/calcium exchanger membrane region" evidence="6">
    <location>
        <begin position="179"/>
        <end position="323"/>
    </location>
</feature>
<dbReference type="NCBIfam" id="TIGR00367">
    <property type="entry name" value="calcium/sodium antiporter"/>
    <property type="match status" value="1"/>
</dbReference>
<feature type="transmembrane region" description="Helical" evidence="5">
    <location>
        <begin position="274"/>
        <end position="295"/>
    </location>
</feature>
<dbReference type="InterPro" id="IPR004481">
    <property type="entry name" value="K/Na/Ca-exchanger"/>
</dbReference>
<feature type="transmembrane region" description="Helical" evidence="5">
    <location>
        <begin position="179"/>
        <end position="201"/>
    </location>
</feature>
<keyword evidence="4 5" id="KW-0472">Membrane</keyword>
<sequence>MIILDLVLFAAGSLILYYGAEWLVKGASSLARSAGLSPLVIGLTIVAFGTSAPEFVVSIVSSIQNKSMIAVGNVVGSNICNIALVLGLTSVFRPLSCHRSVIRRDIPIMLSISAYLLLISFDSNLGRFDGATLFCGIILYTCFNYYIAVKESKNIPVLNSVTSKSAANKIDYISGPGRIVWIVAGIAGVVAGAEIVVNAAISIMHTFGISEKFIGLTVVALGTSLPELATSVVAAIKKEMDISIGNLLGSNVFNILGVLGAASLIRPIQIPGGFIGSGLLIDYMAMILISFLPWVMMRKTNTVMRRNGVVLLFCYVGYIAYLTIKAL</sequence>
<dbReference type="EMBL" id="JACNLL010000058">
    <property type="protein sequence ID" value="MBC8199641.1"/>
    <property type="molecule type" value="Genomic_DNA"/>
</dbReference>
<feature type="transmembrane region" description="Helical" evidence="5">
    <location>
        <begin position="213"/>
        <end position="236"/>
    </location>
</feature>
<evidence type="ECO:0000313" key="7">
    <source>
        <dbReference type="EMBL" id="MBC8199641.1"/>
    </source>
</evidence>
<feature type="transmembrane region" description="Helical" evidence="5">
    <location>
        <begin position="248"/>
        <end position="268"/>
    </location>
</feature>
<keyword evidence="2 5" id="KW-0812">Transmembrane</keyword>
<evidence type="ECO:0000259" key="6">
    <source>
        <dbReference type="Pfam" id="PF01699"/>
    </source>
</evidence>
<gene>
    <name evidence="7" type="ORF">H8E80_06305</name>
</gene>
<evidence type="ECO:0000313" key="8">
    <source>
        <dbReference type="Proteomes" id="UP000603545"/>
    </source>
</evidence>
<name>A0A8J6N610_9BACT</name>
<dbReference type="PANTHER" id="PTHR10846">
    <property type="entry name" value="SODIUM/POTASSIUM/CALCIUM EXCHANGER"/>
    <property type="match status" value="1"/>
</dbReference>
<evidence type="ECO:0000256" key="2">
    <source>
        <dbReference type="ARBA" id="ARBA00022692"/>
    </source>
</evidence>
<dbReference type="InterPro" id="IPR004837">
    <property type="entry name" value="NaCa_Exmemb"/>
</dbReference>
<proteinExistence type="predicted"/>
<feature type="transmembrane region" description="Helical" evidence="5">
    <location>
        <begin position="6"/>
        <end position="24"/>
    </location>
</feature>
<dbReference type="PANTHER" id="PTHR10846:SF8">
    <property type="entry name" value="INNER MEMBRANE PROTEIN YRBG"/>
    <property type="match status" value="1"/>
</dbReference>
<dbReference type="AlphaFoldDB" id="A0A8J6N610"/>
<dbReference type="Gene3D" id="1.20.1420.30">
    <property type="entry name" value="NCX, central ion-binding region"/>
    <property type="match status" value="2"/>
</dbReference>
<feature type="domain" description="Sodium/calcium exchanger membrane region" evidence="6">
    <location>
        <begin position="6"/>
        <end position="145"/>
    </location>
</feature>
<feature type="transmembrane region" description="Helical" evidence="5">
    <location>
        <begin position="131"/>
        <end position="149"/>
    </location>
</feature>
<evidence type="ECO:0000256" key="1">
    <source>
        <dbReference type="ARBA" id="ARBA00004141"/>
    </source>
</evidence>
<dbReference type="GO" id="GO:0006874">
    <property type="term" value="P:intracellular calcium ion homeostasis"/>
    <property type="evidence" value="ECO:0007669"/>
    <property type="project" value="TreeGrafter"/>
</dbReference>
<organism evidence="7 8">
    <name type="scientific">Candidatus Desulfaltia bathyphila</name>
    <dbReference type="NCBI Taxonomy" id="2841697"/>
    <lineage>
        <taxon>Bacteria</taxon>
        <taxon>Pseudomonadati</taxon>
        <taxon>Thermodesulfobacteriota</taxon>
        <taxon>Desulfobacteria</taxon>
        <taxon>Desulfobacterales</taxon>
        <taxon>Desulfobacterales incertae sedis</taxon>
        <taxon>Candidatus Desulfaltia</taxon>
    </lineage>
</organism>
<dbReference type="Proteomes" id="UP000603545">
    <property type="component" value="Unassembled WGS sequence"/>
</dbReference>
<keyword evidence="3 5" id="KW-1133">Transmembrane helix</keyword>
<feature type="transmembrane region" description="Helical" evidence="5">
    <location>
        <begin position="69"/>
        <end position="89"/>
    </location>
</feature>
<dbReference type="GO" id="GO:0005262">
    <property type="term" value="F:calcium channel activity"/>
    <property type="evidence" value="ECO:0007669"/>
    <property type="project" value="TreeGrafter"/>
</dbReference>
<dbReference type="InterPro" id="IPR044880">
    <property type="entry name" value="NCX_ion-bd_dom_sf"/>
</dbReference>
<dbReference type="GO" id="GO:0005886">
    <property type="term" value="C:plasma membrane"/>
    <property type="evidence" value="ECO:0007669"/>
    <property type="project" value="TreeGrafter"/>
</dbReference>
<dbReference type="GO" id="GO:0008273">
    <property type="term" value="F:calcium, potassium:sodium antiporter activity"/>
    <property type="evidence" value="ECO:0007669"/>
    <property type="project" value="TreeGrafter"/>
</dbReference>
<evidence type="ECO:0000256" key="3">
    <source>
        <dbReference type="ARBA" id="ARBA00022989"/>
    </source>
</evidence>
<reference evidence="7 8" key="1">
    <citation type="submission" date="2020-08" db="EMBL/GenBank/DDBJ databases">
        <title>Bridging the membrane lipid divide: bacteria of the FCB group superphylum have the potential to synthesize archaeal ether lipids.</title>
        <authorList>
            <person name="Villanueva L."/>
            <person name="Von Meijenfeldt F.A.B."/>
            <person name="Westbye A.B."/>
            <person name="Yadav S."/>
            <person name="Hopmans E.C."/>
            <person name="Dutilh B.E."/>
            <person name="Sinninghe Damste J.S."/>
        </authorList>
    </citation>
    <scope>NUCLEOTIDE SEQUENCE [LARGE SCALE GENOMIC DNA]</scope>
    <source>
        <strain evidence="7">NIOZ-UU82</strain>
    </source>
</reference>
<accession>A0A8J6N610</accession>
<feature type="transmembrane region" description="Helical" evidence="5">
    <location>
        <begin position="307"/>
        <end position="324"/>
    </location>
</feature>
<evidence type="ECO:0000256" key="5">
    <source>
        <dbReference type="SAM" id="Phobius"/>
    </source>
</evidence>